<dbReference type="AlphaFoldDB" id="A0A835CG04"/>
<keyword evidence="4" id="KW-1185">Reference proteome</keyword>
<name>A0A835CG04_9FABA</name>
<sequence>MEEQGQMLKSRTRTLEDQEYKDSHEQEVQQEMLLGIANQTCIL</sequence>
<evidence type="ECO:0000313" key="3">
    <source>
        <dbReference type="EMBL" id="KAF7845236.1"/>
    </source>
</evidence>
<evidence type="ECO:0000256" key="1">
    <source>
        <dbReference type="SAM" id="MobiDB-lite"/>
    </source>
</evidence>
<evidence type="ECO:0000313" key="2">
    <source>
        <dbReference type="EMBL" id="KAF7841406.1"/>
    </source>
</evidence>
<feature type="region of interest" description="Disordered" evidence="1">
    <location>
        <begin position="1"/>
        <end position="24"/>
    </location>
</feature>
<gene>
    <name evidence="3" type="ORF">G2W53_002141</name>
    <name evidence="2" type="ORF">G2W53_003704</name>
</gene>
<feature type="compositionally biased region" description="Basic and acidic residues" evidence="1">
    <location>
        <begin position="13"/>
        <end position="24"/>
    </location>
</feature>
<dbReference type="Proteomes" id="UP000634136">
    <property type="component" value="Unassembled WGS sequence"/>
</dbReference>
<protein>
    <submittedName>
        <fullName evidence="2">Uncharacterized protein</fullName>
    </submittedName>
</protein>
<reference evidence="2" key="1">
    <citation type="submission" date="2020-09" db="EMBL/GenBank/DDBJ databases">
        <title>Genome-Enabled Discovery of Anthraquinone Biosynthesis in Senna tora.</title>
        <authorList>
            <person name="Kang S.-H."/>
            <person name="Pandey R.P."/>
            <person name="Lee C.-M."/>
            <person name="Sim J.-S."/>
            <person name="Jeong J.-T."/>
            <person name="Choi B.-S."/>
            <person name="Jung M."/>
            <person name="Ginzburg D."/>
            <person name="Zhao K."/>
            <person name="Won S.Y."/>
            <person name="Oh T.-J."/>
            <person name="Yu Y."/>
            <person name="Kim N.-H."/>
            <person name="Lee O.R."/>
            <person name="Lee T.-H."/>
            <person name="Bashyal P."/>
            <person name="Kim T.-S."/>
            <person name="Lee W.-H."/>
            <person name="Kawkins C."/>
            <person name="Kim C.-K."/>
            <person name="Kim J.S."/>
            <person name="Ahn B.O."/>
            <person name="Rhee S.Y."/>
            <person name="Sohng J.K."/>
        </authorList>
    </citation>
    <scope>NUCLEOTIDE SEQUENCE</scope>
    <source>
        <tissue evidence="2">Leaf</tissue>
    </source>
</reference>
<accession>A0A835CG04</accession>
<evidence type="ECO:0000313" key="4">
    <source>
        <dbReference type="Proteomes" id="UP000634136"/>
    </source>
</evidence>
<proteinExistence type="predicted"/>
<organism evidence="2 4">
    <name type="scientific">Senna tora</name>
    <dbReference type="NCBI Taxonomy" id="362788"/>
    <lineage>
        <taxon>Eukaryota</taxon>
        <taxon>Viridiplantae</taxon>
        <taxon>Streptophyta</taxon>
        <taxon>Embryophyta</taxon>
        <taxon>Tracheophyta</taxon>
        <taxon>Spermatophyta</taxon>
        <taxon>Magnoliopsida</taxon>
        <taxon>eudicotyledons</taxon>
        <taxon>Gunneridae</taxon>
        <taxon>Pentapetalae</taxon>
        <taxon>rosids</taxon>
        <taxon>fabids</taxon>
        <taxon>Fabales</taxon>
        <taxon>Fabaceae</taxon>
        <taxon>Caesalpinioideae</taxon>
        <taxon>Cassia clade</taxon>
        <taxon>Senna</taxon>
    </lineage>
</organism>
<dbReference type="EMBL" id="JAAIUW010000001">
    <property type="protein sequence ID" value="KAF7845236.1"/>
    <property type="molecule type" value="Genomic_DNA"/>
</dbReference>
<dbReference type="EMBL" id="JAAIUW010000002">
    <property type="protein sequence ID" value="KAF7841406.1"/>
    <property type="molecule type" value="Genomic_DNA"/>
</dbReference>
<comment type="caution">
    <text evidence="2">The sequence shown here is derived from an EMBL/GenBank/DDBJ whole genome shotgun (WGS) entry which is preliminary data.</text>
</comment>